<sequence length="264" mass="27801">MIRTLADRQTTTAPAPVEELLHRGRRARRTRVARRVAVGTGTLVLVVAVAGALAPAPAGRPSVVAPASSTPTAGSGTGYQVTLTYSVQSQGRPEADYVATYRGEADPAQHRAYLTSDLTDEEWRIIDDQEFLHIGTGKWSKGHPPVGPLGTVEVSKLIAVTPQELLAHLRSLGSVTRSADGGTYVFSYVASDSAYTLEPATPGNTVTGTVVLDGDKYRSITLETVLVAASDSGADHDPVIRRMVVEFSGYGITVPVEVPVVGGP</sequence>
<name>A0ABW0V8J4_9ACTN</name>
<dbReference type="Proteomes" id="UP001596066">
    <property type="component" value="Unassembled WGS sequence"/>
</dbReference>
<dbReference type="RefSeq" id="WP_346141392.1">
    <property type="nucleotide sequence ID" value="NZ_BAAAUA010000004.1"/>
</dbReference>
<evidence type="ECO:0000256" key="1">
    <source>
        <dbReference type="SAM" id="Phobius"/>
    </source>
</evidence>
<evidence type="ECO:0000313" key="2">
    <source>
        <dbReference type="EMBL" id="MFC5640441.1"/>
    </source>
</evidence>
<proteinExistence type="predicted"/>
<evidence type="ECO:0000313" key="3">
    <source>
        <dbReference type="Proteomes" id="UP001596066"/>
    </source>
</evidence>
<accession>A0ABW0V8J4</accession>
<keyword evidence="3" id="KW-1185">Reference proteome</keyword>
<reference evidence="3" key="1">
    <citation type="journal article" date="2019" name="Int. J. Syst. Evol. Microbiol.">
        <title>The Global Catalogue of Microorganisms (GCM) 10K type strain sequencing project: providing services to taxonomists for standard genome sequencing and annotation.</title>
        <authorList>
            <consortium name="The Broad Institute Genomics Platform"/>
            <consortium name="The Broad Institute Genome Sequencing Center for Infectious Disease"/>
            <person name="Wu L."/>
            <person name="Ma J."/>
        </authorList>
    </citation>
    <scope>NUCLEOTIDE SEQUENCE [LARGE SCALE GENOMIC DNA]</scope>
    <source>
        <strain evidence="3">CGMCC 4.1622</strain>
    </source>
</reference>
<keyword evidence="1" id="KW-0472">Membrane</keyword>
<gene>
    <name evidence="2" type="ORF">ACFPZF_03615</name>
</gene>
<comment type="caution">
    <text evidence="2">The sequence shown here is derived from an EMBL/GenBank/DDBJ whole genome shotgun (WGS) entry which is preliminary data.</text>
</comment>
<keyword evidence="1" id="KW-0812">Transmembrane</keyword>
<keyword evidence="1" id="KW-1133">Transmembrane helix</keyword>
<organism evidence="2 3">
    <name type="scientific">Kitasatospora cinereorecta</name>
    <dbReference type="NCBI Taxonomy" id="285560"/>
    <lineage>
        <taxon>Bacteria</taxon>
        <taxon>Bacillati</taxon>
        <taxon>Actinomycetota</taxon>
        <taxon>Actinomycetes</taxon>
        <taxon>Kitasatosporales</taxon>
        <taxon>Streptomycetaceae</taxon>
        <taxon>Kitasatospora</taxon>
    </lineage>
</organism>
<protein>
    <submittedName>
        <fullName evidence="2">Uncharacterized protein</fullName>
    </submittedName>
</protein>
<dbReference type="EMBL" id="JBHSOC010000004">
    <property type="protein sequence ID" value="MFC5640441.1"/>
    <property type="molecule type" value="Genomic_DNA"/>
</dbReference>
<feature type="transmembrane region" description="Helical" evidence="1">
    <location>
        <begin position="32"/>
        <end position="54"/>
    </location>
</feature>